<comment type="caution">
    <text evidence="3">The sequence shown here is derived from an EMBL/GenBank/DDBJ whole genome shotgun (WGS) entry which is preliminary data.</text>
</comment>
<proteinExistence type="predicted"/>
<dbReference type="EMBL" id="AOHC02000059">
    <property type="protein sequence ID" value="EMY75894.1"/>
    <property type="molecule type" value="Genomic_DNA"/>
</dbReference>
<name>N1WFG3_9LEPT</name>
<keyword evidence="4" id="KW-1185">Reference proteome</keyword>
<organism evidence="3 4">
    <name type="scientific">Leptospira weilii serovar Ranarum str. ICFT</name>
    <dbReference type="NCBI Taxonomy" id="1218598"/>
    <lineage>
        <taxon>Bacteria</taxon>
        <taxon>Pseudomonadati</taxon>
        <taxon>Spirochaetota</taxon>
        <taxon>Spirochaetia</taxon>
        <taxon>Leptospirales</taxon>
        <taxon>Leptospiraceae</taxon>
        <taxon>Leptospira</taxon>
    </lineage>
</organism>
<dbReference type="AlphaFoldDB" id="N1WFG3"/>
<dbReference type="STRING" id="1218598.LEP1GSC060_0094"/>
<sequence length="107" mass="11164">MNLQILFAGVFAVFAMIVSPLCGFLTGNSFGHILFVTVLSVVVFAVLGFGVHTILEMKVPEFLDFLSNLGGDYTPAAVSSDNSRAGGFDYTSQASEDELSGGSSSSA</sequence>
<gene>
    <name evidence="3" type="ORF">LEP1GSC060_0094</name>
</gene>
<keyword evidence="2" id="KW-0472">Membrane</keyword>
<evidence type="ECO:0000256" key="1">
    <source>
        <dbReference type="SAM" id="MobiDB-lite"/>
    </source>
</evidence>
<protein>
    <submittedName>
        <fullName evidence="3">Uncharacterized protein</fullName>
    </submittedName>
</protein>
<evidence type="ECO:0000256" key="2">
    <source>
        <dbReference type="SAM" id="Phobius"/>
    </source>
</evidence>
<feature type="region of interest" description="Disordered" evidence="1">
    <location>
        <begin position="77"/>
        <end position="107"/>
    </location>
</feature>
<accession>N1WFG3</accession>
<keyword evidence="2" id="KW-0812">Transmembrane</keyword>
<evidence type="ECO:0000313" key="3">
    <source>
        <dbReference type="EMBL" id="EMY75894.1"/>
    </source>
</evidence>
<dbReference type="Proteomes" id="UP000012313">
    <property type="component" value="Unassembled WGS sequence"/>
</dbReference>
<reference evidence="3" key="1">
    <citation type="submission" date="2013-03" db="EMBL/GenBank/DDBJ databases">
        <authorList>
            <person name="Harkins D.M."/>
            <person name="Durkin A.S."/>
            <person name="Brinkac L.M."/>
            <person name="Haft D.H."/>
            <person name="Selengut J.D."/>
            <person name="Sanka R."/>
            <person name="DePew J."/>
            <person name="Purushe J."/>
            <person name="Hartskeerl R.A."/>
            <person name="Ahmed A."/>
            <person name="van der Linden H."/>
            <person name="Goris M.G.A."/>
            <person name="Vinetz J.M."/>
            <person name="Sutton G.G."/>
            <person name="Nierman W.C."/>
            <person name="Fouts D.E."/>
        </authorList>
    </citation>
    <scope>NUCLEOTIDE SEQUENCE [LARGE SCALE GENOMIC DNA]</scope>
    <source>
        <strain evidence="3">ICFT</strain>
    </source>
</reference>
<feature type="transmembrane region" description="Helical" evidence="2">
    <location>
        <begin position="33"/>
        <end position="55"/>
    </location>
</feature>
<evidence type="ECO:0000313" key="4">
    <source>
        <dbReference type="Proteomes" id="UP000012313"/>
    </source>
</evidence>
<keyword evidence="2" id="KW-1133">Transmembrane helix</keyword>